<dbReference type="InterPro" id="IPR016186">
    <property type="entry name" value="C-type_lectin-like/link_sf"/>
</dbReference>
<dbReference type="InterPro" id="IPR001304">
    <property type="entry name" value="C-type_lectin-like"/>
</dbReference>
<dbReference type="Gene3D" id="3.10.100.10">
    <property type="entry name" value="Mannose-Binding Protein A, subunit A"/>
    <property type="match status" value="2"/>
</dbReference>
<evidence type="ECO:0000313" key="5">
    <source>
        <dbReference type="Proteomes" id="UP001432322"/>
    </source>
</evidence>
<keyword evidence="2" id="KW-0732">Signal</keyword>
<accession>A0AAV5V228</accession>
<feature type="domain" description="C-type lectin" evidence="3">
    <location>
        <begin position="28"/>
        <end position="138"/>
    </location>
</feature>
<dbReference type="Proteomes" id="UP001432322">
    <property type="component" value="Unassembled WGS sequence"/>
</dbReference>
<dbReference type="PROSITE" id="PS50041">
    <property type="entry name" value="C_TYPE_LECTIN_2"/>
    <property type="match status" value="2"/>
</dbReference>
<dbReference type="InterPro" id="IPR016187">
    <property type="entry name" value="CTDL_fold"/>
</dbReference>
<evidence type="ECO:0000313" key="4">
    <source>
        <dbReference type="EMBL" id="GMT12463.1"/>
    </source>
</evidence>
<dbReference type="SMART" id="SM00034">
    <property type="entry name" value="CLECT"/>
    <property type="match status" value="2"/>
</dbReference>
<dbReference type="AlphaFoldDB" id="A0AAV5V228"/>
<keyword evidence="5" id="KW-1185">Reference proteome</keyword>
<feature type="domain" description="C-type lectin" evidence="3">
    <location>
        <begin position="165"/>
        <end position="283"/>
    </location>
</feature>
<evidence type="ECO:0000256" key="2">
    <source>
        <dbReference type="SAM" id="SignalP"/>
    </source>
</evidence>
<dbReference type="SUPFAM" id="SSF56436">
    <property type="entry name" value="C-type lectin-like"/>
    <property type="match status" value="2"/>
</dbReference>
<comment type="caution">
    <text evidence="4">The sequence shown here is derived from an EMBL/GenBank/DDBJ whole genome shotgun (WGS) entry which is preliminary data.</text>
</comment>
<name>A0AAV5V228_9BILA</name>
<evidence type="ECO:0000259" key="3">
    <source>
        <dbReference type="PROSITE" id="PS50041"/>
    </source>
</evidence>
<dbReference type="Pfam" id="PF00059">
    <property type="entry name" value="Lectin_C"/>
    <property type="match status" value="1"/>
</dbReference>
<sequence length="289" mass="31950">MTRLTLLLSLFTLYSDALVCQSGYNVTIGGRCYKIQYIEHGLEKADAEQRCANENAVLPSIHSDEDNAALVAARDLQCGNCFAFLGIKCTNEGKLGWMDGTRLDYTHYYPGSNLPKCDPQTFETTDDYILLDTGYWRDFGDGSSVGALICEQRNQEYDCGDFNEFNGKCYKVFNNEPMEWADAEGACKDMGGHLASIHDQQTSDFVRRSAVGAGVIDPVYIGLSRTDESKMAWSDGSVVDYSNWQLGEPESGPGAACTTLHPNTVAGLWYTESCDEQRKFVCERQLGSG</sequence>
<proteinExistence type="predicted"/>
<feature type="signal peptide" evidence="2">
    <location>
        <begin position="1"/>
        <end position="17"/>
    </location>
</feature>
<dbReference type="EMBL" id="BTSY01000001">
    <property type="protein sequence ID" value="GMT12463.1"/>
    <property type="molecule type" value="Genomic_DNA"/>
</dbReference>
<reference evidence="4" key="1">
    <citation type="submission" date="2023-10" db="EMBL/GenBank/DDBJ databases">
        <title>Genome assembly of Pristionchus species.</title>
        <authorList>
            <person name="Yoshida K."/>
            <person name="Sommer R.J."/>
        </authorList>
    </citation>
    <scope>NUCLEOTIDE SEQUENCE</scope>
    <source>
        <strain evidence="4">RS5133</strain>
    </source>
</reference>
<organism evidence="4 5">
    <name type="scientific">Pristionchus fissidentatus</name>
    <dbReference type="NCBI Taxonomy" id="1538716"/>
    <lineage>
        <taxon>Eukaryota</taxon>
        <taxon>Metazoa</taxon>
        <taxon>Ecdysozoa</taxon>
        <taxon>Nematoda</taxon>
        <taxon>Chromadorea</taxon>
        <taxon>Rhabditida</taxon>
        <taxon>Rhabditina</taxon>
        <taxon>Diplogasteromorpha</taxon>
        <taxon>Diplogasteroidea</taxon>
        <taxon>Neodiplogasteridae</taxon>
        <taxon>Pristionchus</taxon>
    </lineage>
</organism>
<feature type="chain" id="PRO_5043786673" description="C-type lectin domain-containing protein" evidence="2">
    <location>
        <begin position="18"/>
        <end position="289"/>
    </location>
</feature>
<dbReference type="CDD" id="cd00037">
    <property type="entry name" value="CLECT"/>
    <property type="match status" value="2"/>
</dbReference>
<gene>
    <name evidence="4" type="ORF">PFISCL1PPCAC_3760</name>
</gene>
<keyword evidence="1" id="KW-1015">Disulfide bond</keyword>
<protein>
    <recommendedName>
        <fullName evidence="3">C-type lectin domain-containing protein</fullName>
    </recommendedName>
</protein>
<dbReference type="InterPro" id="IPR050976">
    <property type="entry name" value="Snaclec"/>
</dbReference>
<evidence type="ECO:0000256" key="1">
    <source>
        <dbReference type="ARBA" id="ARBA00023157"/>
    </source>
</evidence>
<dbReference type="PANTHER" id="PTHR22991">
    <property type="entry name" value="PROTEIN CBG13490"/>
    <property type="match status" value="1"/>
</dbReference>
<dbReference type="PANTHER" id="PTHR22991:SF40">
    <property type="entry name" value="PROTEIN CBG13490"/>
    <property type="match status" value="1"/>
</dbReference>